<proteinExistence type="predicted"/>
<organism evidence="1 2">
    <name type="scientific">Setaria italica</name>
    <name type="common">Foxtail millet</name>
    <name type="synonym">Panicum italicum</name>
    <dbReference type="NCBI Taxonomy" id="4555"/>
    <lineage>
        <taxon>Eukaryota</taxon>
        <taxon>Viridiplantae</taxon>
        <taxon>Streptophyta</taxon>
        <taxon>Embryophyta</taxon>
        <taxon>Tracheophyta</taxon>
        <taxon>Spermatophyta</taxon>
        <taxon>Magnoliopsida</taxon>
        <taxon>Liliopsida</taxon>
        <taxon>Poales</taxon>
        <taxon>Poaceae</taxon>
        <taxon>PACMAD clade</taxon>
        <taxon>Panicoideae</taxon>
        <taxon>Panicodae</taxon>
        <taxon>Paniceae</taxon>
        <taxon>Cenchrinae</taxon>
        <taxon>Setaria</taxon>
    </lineage>
</organism>
<evidence type="ECO:0000313" key="2">
    <source>
        <dbReference type="Proteomes" id="UP000004995"/>
    </source>
</evidence>
<keyword evidence="2" id="KW-1185">Reference proteome</keyword>
<name>K3ZPC9_SETIT</name>
<dbReference type="EMBL" id="AGNK02004599">
    <property type="status" value="NOT_ANNOTATED_CDS"/>
    <property type="molecule type" value="Genomic_DNA"/>
</dbReference>
<dbReference type="Proteomes" id="UP000004995">
    <property type="component" value="Unassembled WGS sequence"/>
</dbReference>
<dbReference type="InParanoid" id="K3ZPC9"/>
<reference evidence="1" key="2">
    <citation type="submission" date="2018-08" db="UniProtKB">
        <authorList>
            <consortium name="EnsemblPlants"/>
        </authorList>
    </citation>
    <scope>IDENTIFICATION</scope>
    <source>
        <strain evidence="1">Yugu1</strain>
    </source>
</reference>
<protein>
    <submittedName>
        <fullName evidence="1">Uncharacterized protein</fullName>
    </submittedName>
</protein>
<dbReference type="AlphaFoldDB" id="K3ZPC9"/>
<reference evidence="2" key="1">
    <citation type="journal article" date="2012" name="Nat. Biotechnol.">
        <title>Reference genome sequence of the model plant Setaria.</title>
        <authorList>
            <person name="Bennetzen J.L."/>
            <person name="Schmutz J."/>
            <person name="Wang H."/>
            <person name="Percifield R."/>
            <person name="Hawkins J."/>
            <person name="Pontaroli A.C."/>
            <person name="Estep M."/>
            <person name="Feng L."/>
            <person name="Vaughn J.N."/>
            <person name="Grimwood J."/>
            <person name="Jenkins J."/>
            <person name="Barry K."/>
            <person name="Lindquist E."/>
            <person name="Hellsten U."/>
            <person name="Deshpande S."/>
            <person name="Wang X."/>
            <person name="Wu X."/>
            <person name="Mitros T."/>
            <person name="Triplett J."/>
            <person name="Yang X."/>
            <person name="Ye C.Y."/>
            <person name="Mauro-Herrera M."/>
            <person name="Wang L."/>
            <person name="Li P."/>
            <person name="Sharma M."/>
            <person name="Sharma R."/>
            <person name="Ronald P.C."/>
            <person name="Panaud O."/>
            <person name="Kellogg E.A."/>
            <person name="Brutnell T.P."/>
            <person name="Doust A.N."/>
            <person name="Tuskan G.A."/>
            <person name="Rokhsar D."/>
            <person name="Devos K.M."/>
        </authorList>
    </citation>
    <scope>NUCLEOTIDE SEQUENCE [LARGE SCALE GENOMIC DNA]</scope>
    <source>
        <strain evidence="2">cv. Yugu1</strain>
    </source>
</reference>
<accession>K3ZPC9</accession>
<dbReference type="HOGENOM" id="CLU_2890097_0_0_1"/>
<evidence type="ECO:0000313" key="1">
    <source>
        <dbReference type="EnsemblPlants" id="KQK93285"/>
    </source>
</evidence>
<sequence length="63" mass="7261">MQARDTIDFKLFICILGPRLNSSKTQIPRFGKFLARADVQCKRDTQHQYVGVPIALFFSRSTK</sequence>
<dbReference type="EnsemblPlants" id="KQK93285">
    <property type="protein sequence ID" value="KQK93285"/>
    <property type="gene ID" value="SETIT_028459mg"/>
</dbReference>
<dbReference type="Gramene" id="KQK93285">
    <property type="protein sequence ID" value="KQK93285"/>
    <property type="gene ID" value="SETIT_028459mg"/>
</dbReference>